<dbReference type="AlphaFoldDB" id="A0AAF0R232"/>
<reference evidence="1" key="1">
    <citation type="submission" date="2023-08" db="EMBL/GenBank/DDBJ databases">
        <title>A de novo genome assembly of Solanum verrucosum Schlechtendal, a Mexican diploid species geographically isolated from the other diploid A-genome species in potato relatives.</title>
        <authorList>
            <person name="Hosaka K."/>
        </authorList>
    </citation>
    <scope>NUCLEOTIDE SEQUENCE</scope>
    <source>
        <tissue evidence="1">Young leaves</tissue>
    </source>
</reference>
<accession>A0AAF0R232</accession>
<organism evidence="1 2">
    <name type="scientific">Solanum verrucosum</name>
    <dbReference type="NCBI Taxonomy" id="315347"/>
    <lineage>
        <taxon>Eukaryota</taxon>
        <taxon>Viridiplantae</taxon>
        <taxon>Streptophyta</taxon>
        <taxon>Embryophyta</taxon>
        <taxon>Tracheophyta</taxon>
        <taxon>Spermatophyta</taxon>
        <taxon>Magnoliopsida</taxon>
        <taxon>eudicotyledons</taxon>
        <taxon>Gunneridae</taxon>
        <taxon>Pentapetalae</taxon>
        <taxon>asterids</taxon>
        <taxon>lamiids</taxon>
        <taxon>Solanales</taxon>
        <taxon>Solanaceae</taxon>
        <taxon>Solanoideae</taxon>
        <taxon>Solaneae</taxon>
        <taxon>Solanum</taxon>
    </lineage>
</organism>
<protein>
    <recommendedName>
        <fullName evidence="3">DNA/RNA polymerases superfamily protein</fullName>
    </recommendedName>
</protein>
<dbReference type="Proteomes" id="UP001234989">
    <property type="component" value="Chromosome 6"/>
</dbReference>
<dbReference type="CDD" id="cd00303">
    <property type="entry name" value="retropepsin_like"/>
    <property type="match status" value="1"/>
</dbReference>
<dbReference type="PANTHER" id="PTHR15503:SF45">
    <property type="entry name" value="RNA-DIRECTED DNA POLYMERASE HOMOLOG"/>
    <property type="match status" value="1"/>
</dbReference>
<evidence type="ECO:0000313" key="1">
    <source>
        <dbReference type="EMBL" id="WMV32688.1"/>
    </source>
</evidence>
<dbReference type="Gene3D" id="2.40.70.10">
    <property type="entry name" value="Acid Proteases"/>
    <property type="match status" value="1"/>
</dbReference>
<dbReference type="InterPro" id="IPR021109">
    <property type="entry name" value="Peptidase_aspartic_dom_sf"/>
</dbReference>
<dbReference type="InterPro" id="IPR043502">
    <property type="entry name" value="DNA/RNA_pol_sf"/>
</dbReference>
<dbReference type="Gene3D" id="3.10.10.10">
    <property type="entry name" value="HIV Type 1 Reverse Transcriptase, subunit A, domain 1"/>
    <property type="match status" value="1"/>
</dbReference>
<evidence type="ECO:0000313" key="2">
    <source>
        <dbReference type="Proteomes" id="UP001234989"/>
    </source>
</evidence>
<keyword evidence="2" id="KW-1185">Reference proteome</keyword>
<dbReference type="EMBL" id="CP133617">
    <property type="protein sequence ID" value="WMV32688.1"/>
    <property type="molecule type" value="Genomic_DNA"/>
</dbReference>
<gene>
    <name evidence="1" type="ORF">MTR67_026073</name>
</gene>
<proteinExistence type="predicted"/>
<dbReference type="Pfam" id="PF08284">
    <property type="entry name" value="RVP_2"/>
    <property type="match status" value="1"/>
</dbReference>
<evidence type="ECO:0008006" key="3">
    <source>
        <dbReference type="Google" id="ProtNLM"/>
    </source>
</evidence>
<dbReference type="SUPFAM" id="SSF56672">
    <property type="entry name" value="DNA/RNA polymerases"/>
    <property type="match status" value="1"/>
</dbReference>
<dbReference type="InterPro" id="IPR032567">
    <property type="entry name" value="RTL1-rel"/>
</dbReference>
<dbReference type="PANTHER" id="PTHR15503">
    <property type="entry name" value="LDOC1 RELATED"/>
    <property type="match status" value="1"/>
</dbReference>
<sequence length="280" mass="32506">MIKVFAFDVYALLDPGETLSFVTPYIANKFKVFPERLFEPFCVSTHVEESIIAERVYRDCPVSVNHKSTMADLVELDMVDFDVILGMDWLHACYASIDCRTRAIKFQFPNEPFIDWSCSSAGPKGSFISYIKERKLVSKGFIYQLVRVINFSIKIPLLQSVPIVREFLELFPNDLPEIPPKREIEFVIDLIPDTLPISTPPYRMALAELKELKEQLKDLLEKAFIQPSIPTWGAPVLFVRKKDGFHRMCIDYRQLNKVTIKKKYLLPRIDDLFGHLFFED</sequence>
<name>A0AAF0R232_SOLVR</name>